<dbReference type="PANTHER" id="PTHR23334">
    <property type="entry name" value="CCAAT/ENHANCER BINDING PROTEIN"/>
    <property type="match status" value="1"/>
</dbReference>
<dbReference type="PANTHER" id="PTHR23334:SF20">
    <property type="entry name" value="BASIC LEUCINE ZIPPER 24"/>
    <property type="match status" value="1"/>
</dbReference>
<evidence type="ECO:0000313" key="4">
    <source>
        <dbReference type="Proteomes" id="UP000215914"/>
    </source>
</evidence>
<reference evidence="3" key="2">
    <citation type="submission" date="2020-06" db="EMBL/GenBank/DDBJ databases">
        <title>Helianthus annuus Genome sequencing and assembly Release 2.</title>
        <authorList>
            <person name="Gouzy J."/>
            <person name="Langlade N."/>
            <person name="Munos S."/>
        </authorList>
    </citation>
    <scope>NUCLEOTIDE SEQUENCE</scope>
    <source>
        <tissue evidence="3">Leaves</tissue>
    </source>
</reference>
<dbReference type="Gene3D" id="1.20.5.170">
    <property type="match status" value="1"/>
</dbReference>
<organism evidence="3 4">
    <name type="scientific">Helianthus annuus</name>
    <name type="common">Common sunflower</name>
    <dbReference type="NCBI Taxonomy" id="4232"/>
    <lineage>
        <taxon>Eukaryota</taxon>
        <taxon>Viridiplantae</taxon>
        <taxon>Streptophyta</taxon>
        <taxon>Embryophyta</taxon>
        <taxon>Tracheophyta</taxon>
        <taxon>Spermatophyta</taxon>
        <taxon>Magnoliopsida</taxon>
        <taxon>eudicotyledons</taxon>
        <taxon>Gunneridae</taxon>
        <taxon>Pentapetalae</taxon>
        <taxon>asterids</taxon>
        <taxon>campanulids</taxon>
        <taxon>Asterales</taxon>
        <taxon>Asteraceae</taxon>
        <taxon>Asteroideae</taxon>
        <taxon>Heliantheae alliance</taxon>
        <taxon>Heliantheae</taxon>
        <taxon>Helianthus</taxon>
    </lineage>
</organism>
<dbReference type="InterPro" id="IPR031106">
    <property type="entry name" value="C/EBP"/>
</dbReference>
<dbReference type="SUPFAM" id="SSF57959">
    <property type="entry name" value="Leucine zipper domain"/>
    <property type="match status" value="1"/>
</dbReference>
<evidence type="ECO:0000259" key="2">
    <source>
        <dbReference type="SMART" id="SM00338"/>
    </source>
</evidence>
<dbReference type="Proteomes" id="UP000215914">
    <property type="component" value="Unassembled WGS sequence"/>
</dbReference>
<dbReference type="GO" id="GO:0006351">
    <property type="term" value="P:DNA-templated transcription"/>
    <property type="evidence" value="ECO:0007669"/>
    <property type="project" value="InterPro"/>
</dbReference>
<feature type="compositionally biased region" description="Basic and acidic residues" evidence="1">
    <location>
        <begin position="25"/>
        <end position="47"/>
    </location>
</feature>
<dbReference type="Gramene" id="mRNA:HanXRQr2_Chr17g0822691">
    <property type="protein sequence ID" value="CDS:HanXRQr2_Chr17g0822691.1"/>
    <property type="gene ID" value="HanXRQr2_Chr17g0822691"/>
</dbReference>
<protein>
    <submittedName>
        <fullName evidence="3">Transcription factor bZIP family</fullName>
    </submittedName>
</protein>
<dbReference type="GO" id="GO:0003700">
    <property type="term" value="F:DNA-binding transcription factor activity"/>
    <property type="evidence" value="ECO:0007669"/>
    <property type="project" value="InterPro"/>
</dbReference>
<accession>A0A9K3DL80</accession>
<comment type="caution">
    <text evidence="3">The sequence shown here is derived from an EMBL/GenBank/DDBJ whole genome shotgun (WGS) entry which is preliminary data.</text>
</comment>
<dbReference type="Pfam" id="PF07716">
    <property type="entry name" value="bZIP_2"/>
    <property type="match status" value="1"/>
</dbReference>
<keyword evidence="4" id="KW-1185">Reference proteome</keyword>
<dbReference type="CDD" id="cd14686">
    <property type="entry name" value="bZIP"/>
    <property type="match status" value="1"/>
</dbReference>
<dbReference type="AlphaFoldDB" id="A0A9K3DL80"/>
<feature type="domain" description="BZIP" evidence="2">
    <location>
        <begin position="38"/>
        <end position="107"/>
    </location>
</feature>
<dbReference type="EMBL" id="MNCJ02000332">
    <property type="protein sequence ID" value="KAF5757100.1"/>
    <property type="molecule type" value="Genomic_DNA"/>
</dbReference>
<gene>
    <name evidence="3" type="ORF">HanXRQr2_Chr17g0822691</name>
</gene>
<evidence type="ECO:0000256" key="1">
    <source>
        <dbReference type="SAM" id="MobiDB-lite"/>
    </source>
</evidence>
<feature type="region of interest" description="Disordered" evidence="1">
    <location>
        <begin position="1"/>
        <end position="47"/>
    </location>
</feature>
<name>A0A9K3DL80_HELAN</name>
<proteinExistence type="predicted"/>
<reference evidence="3" key="1">
    <citation type="journal article" date="2017" name="Nature">
        <title>The sunflower genome provides insights into oil metabolism, flowering and Asterid evolution.</title>
        <authorList>
            <person name="Badouin H."/>
            <person name="Gouzy J."/>
            <person name="Grassa C.J."/>
            <person name="Murat F."/>
            <person name="Staton S.E."/>
            <person name="Cottret L."/>
            <person name="Lelandais-Briere C."/>
            <person name="Owens G.L."/>
            <person name="Carrere S."/>
            <person name="Mayjonade B."/>
            <person name="Legrand L."/>
            <person name="Gill N."/>
            <person name="Kane N.C."/>
            <person name="Bowers J.E."/>
            <person name="Hubner S."/>
            <person name="Bellec A."/>
            <person name="Berard A."/>
            <person name="Berges H."/>
            <person name="Blanchet N."/>
            <person name="Boniface M.C."/>
            <person name="Brunel D."/>
            <person name="Catrice O."/>
            <person name="Chaidir N."/>
            <person name="Claudel C."/>
            <person name="Donnadieu C."/>
            <person name="Faraut T."/>
            <person name="Fievet G."/>
            <person name="Helmstetter N."/>
            <person name="King M."/>
            <person name="Knapp S.J."/>
            <person name="Lai Z."/>
            <person name="Le Paslier M.C."/>
            <person name="Lippi Y."/>
            <person name="Lorenzon L."/>
            <person name="Mandel J.R."/>
            <person name="Marage G."/>
            <person name="Marchand G."/>
            <person name="Marquand E."/>
            <person name="Bret-Mestries E."/>
            <person name="Morien E."/>
            <person name="Nambeesan S."/>
            <person name="Nguyen T."/>
            <person name="Pegot-Espagnet P."/>
            <person name="Pouilly N."/>
            <person name="Raftis F."/>
            <person name="Sallet E."/>
            <person name="Schiex T."/>
            <person name="Thomas J."/>
            <person name="Vandecasteele C."/>
            <person name="Vares D."/>
            <person name="Vear F."/>
            <person name="Vautrin S."/>
            <person name="Crespi M."/>
            <person name="Mangin B."/>
            <person name="Burke J.M."/>
            <person name="Salse J."/>
            <person name="Munos S."/>
            <person name="Vincourt P."/>
            <person name="Rieseberg L.H."/>
            <person name="Langlade N.B."/>
        </authorList>
    </citation>
    <scope>NUCLEOTIDE SEQUENCE</scope>
    <source>
        <tissue evidence="3">Leaves</tissue>
    </source>
</reference>
<dbReference type="InterPro" id="IPR046347">
    <property type="entry name" value="bZIP_sf"/>
</dbReference>
<evidence type="ECO:0000313" key="3">
    <source>
        <dbReference type="EMBL" id="KAF5757100.1"/>
    </source>
</evidence>
<dbReference type="InterPro" id="IPR004827">
    <property type="entry name" value="bZIP"/>
</dbReference>
<sequence length="140" mass="15853">MDDGEEVKQSKCLIGNSSNTFRAPSKLDEDSSKTNRRTGDHGWVKPERPLGNRVAVKKYREKKKAQNTYLEEEVKKLRVVNRVLIRKLQLLAGLEAEAVRLRSLLMGLNVQIGDELGVSGVYKQNCNGVSDDCIRRDWPV</sequence>
<dbReference type="SMART" id="SM00338">
    <property type="entry name" value="BRLZ"/>
    <property type="match status" value="1"/>
</dbReference>